<dbReference type="PANTHER" id="PTHR30298:SF0">
    <property type="entry name" value="PROTEIN YBFL-RELATED"/>
    <property type="match status" value="1"/>
</dbReference>
<dbReference type="InterPro" id="IPR032806">
    <property type="entry name" value="YbfD_N"/>
</dbReference>
<name>A0AAN5L650_KLEOX</name>
<sequence>MSQASSILSIVTLHDPRRLWKVRHSLVDTLVVAVCGTLAGADNFQEIELWAEHQIEWLRSFLPLKNGIPSHDTFGRLFGLICPEQFESAFRRRVAEVLPALSPQVVALDGKTSSRSGSHSQSP</sequence>
<organism evidence="3 4">
    <name type="scientific">Klebsiella oxytoca</name>
    <dbReference type="NCBI Taxonomy" id="571"/>
    <lineage>
        <taxon>Bacteria</taxon>
        <taxon>Pseudomonadati</taxon>
        <taxon>Pseudomonadota</taxon>
        <taxon>Gammaproteobacteria</taxon>
        <taxon>Enterobacterales</taxon>
        <taxon>Enterobacteriaceae</taxon>
        <taxon>Klebsiella/Raoultella group</taxon>
        <taxon>Klebsiella</taxon>
    </lineage>
</organism>
<dbReference type="PANTHER" id="PTHR30298">
    <property type="entry name" value="H REPEAT-ASSOCIATED PREDICTED TRANSPOSASE"/>
    <property type="match status" value="1"/>
</dbReference>
<dbReference type="Proteomes" id="UP000856143">
    <property type="component" value="Unassembled WGS sequence"/>
</dbReference>
<accession>A0AAN5L650</accession>
<evidence type="ECO:0000313" key="3">
    <source>
        <dbReference type="EMBL" id="HAT1680502.1"/>
    </source>
</evidence>
<reference evidence="3" key="2">
    <citation type="submission" date="2020-11" db="EMBL/GenBank/DDBJ databases">
        <authorList>
            <consortium name="NCBI Pathogen Detection Project"/>
        </authorList>
    </citation>
    <scope>NUCLEOTIDE SEQUENCE</scope>
    <source>
        <strain evidence="3">R404</strain>
    </source>
</reference>
<evidence type="ECO:0000313" key="4">
    <source>
        <dbReference type="Proteomes" id="UP000856143"/>
    </source>
</evidence>
<dbReference type="EMBL" id="DACSEO010000009">
    <property type="protein sequence ID" value="HAT1680502.1"/>
    <property type="molecule type" value="Genomic_DNA"/>
</dbReference>
<protein>
    <submittedName>
        <fullName evidence="3">ISAs1 family transposase</fullName>
    </submittedName>
</protein>
<dbReference type="InterPro" id="IPR051698">
    <property type="entry name" value="Transposase_11-like"/>
</dbReference>
<dbReference type="AlphaFoldDB" id="A0AAN5L650"/>
<dbReference type="InterPro" id="IPR047647">
    <property type="entry name" value="ISAs1_transpos"/>
</dbReference>
<gene>
    <name evidence="3" type="ORF">I8Y21_001108</name>
</gene>
<evidence type="ECO:0000259" key="2">
    <source>
        <dbReference type="Pfam" id="PF13808"/>
    </source>
</evidence>
<comment type="similarity">
    <text evidence="1">Belongs to the transposase 11 family.</text>
</comment>
<proteinExistence type="inferred from homology"/>
<evidence type="ECO:0000256" key="1">
    <source>
        <dbReference type="ARBA" id="ARBA00010075"/>
    </source>
</evidence>
<feature type="domain" description="H repeat-associated protein N-terminal" evidence="2">
    <location>
        <begin position="12"/>
        <end position="92"/>
    </location>
</feature>
<reference evidence="3" key="1">
    <citation type="journal article" date="2018" name="Genome Biol.">
        <title>SKESA: strategic k-mer extension for scrupulous assemblies.</title>
        <authorList>
            <person name="Souvorov A."/>
            <person name="Agarwala R."/>
            <person name="Lipman D.J."/>
        </authorList>
    </citation>
    <scope>NUCLEOTIDE SEQUENCE</scope>
    <source>
        <strain evidence="3">R404</strain>
    </source>
</reference>
<comment type="caution">
    <text evidence="3">The sequence shown here is derived from an EMBL/GenBank/DDBJ whole genome shotgun (WGS) entry which is preliminary data.</text>
</comment>
<dbReference type="NCBIfam" id="NF033564">
    <property type="entry name" value="transpos_ISAs1"/>
    <property type="match status" value="1"/>
</dbReference>
<dbReference type="Pfam" id="PF13808">
    <property type="entry name" value="DDE_Tnp_1_assoc"/>
    <property type="match status" value="1"/>
</dbReference>